<sequence length="30" mass="3383">MPAVPLATAISCQYILTFLISFPHNRHHTC</sequence>
<reference evidence="1" key="2">
    <citation type="journal article" date="2015" name="Fish Shellfish Immunol.">
        <title>Early steps in the European eel (Anguilla anguilla)-Vibrio vulnificus interaction in the gills: Role of the RtxA13 toxin.</title>
        <authorList>
            <person name="Callol A."/>
            <person name="Pajuelo D."/>
            <person name="Ebbesson L."/>
            <person name="Teles M."/>
            <person name="MacKenzie S."/>
            <person name="Amaro C."/>
        </authorList>
    </citation>
    <scope>NUCLEOTIDE SEQUENCE</scope>
</reference>
<dbReference type="AlphaFoldDB" id="A0A0E9RGI7"/>
<organism evidence="1">
    <name type="scientific">Anguilla anguilla</name>
    <name type="common">European freshwater eel</name>
    <name type="synonym">Muraena anguilla</name>
    <dbReference type="NCBI Taxonomy" id="7936"/>
    <lineage>
        <taxon>Eukaryota</taxon>
        <taxon>Metazoa</taxon>
        <taxon>Chordata</taxon>
        <taxon>Craniata</taxon>
        <taxon>Vertebrata</taxon>
        <taxon>Euteleostomi</taxon>
        <taxon>Actinopterygii</taxon>
        <taxon>Neopterygii</taxon>
        <taxon>Teleostei</taxon>
        <taxon>Anguilliformes</taxon>
        <taxon>Anguillidae</taxon>
        <taxon>Anguilla</taxon>
    </lineage>
</organism>
<name>A0A0E9RGI7_ANGAN</name>
<protein>
    <submittedName>
        <fullName evidence="1">Uncharacterized protein</fullName>
    </submittedName>
</protein>
<proteinExistence type="predicted"/>
<dbReference type="EMBL" id="GBXM01080992">
    <property type="protein sequence ID" value="JAH27585.1"/>
    <property type="molecule type" value="Transcribed_RNA"/>
</dbReference>
<reference evidence="1" key="1">
    <citation type="submission" date="2014-11" db="EMBL/GenBank/DDBJ databases">
        <authorList>
            <person name="Amaro Gonzalez C."/>
        </authorList>
    </citation>
    <scope>NUCLEOTIDE SEQUENCE</scope>
</reference>
<evidence type="ECO:0000313" key="1">
    <source>
        <dbReference type="EMBL" id="JAH27585.1"/>
    </source>
</evidence>
<accession>A0A0E9RGI7</accession>